<sequence length="72" mass="9046">MARYYCKFYYTDWQGQKRQKLKQGFSRQKDTKDWERLFLEQFAKNPDITFEALYLKYKEYIKNPEVRKIVSF</sequence>
<dbReference type="Pfam" id="PF14657">
    <property type="entry name" value="Arm-DNA-bind_4"/>
    <property type="match status" value="1"/>
</dbReference>
<dbReference type="Proteomes" id="UP000823897">
    <property type="component" value="Unassembled WGS sequence"/>
</dbReference>
<evidence type="ECO:0000313" key="2">
    <source>
        <dbReference type="EMBL" id="HJD34520.1"/>
    </source>
</evidence>
<name>A0A9D2R5M7_9FIRM</name>
<dbReference type="AlphaFoldDB" id="A0A9D2R5M7"/>
<reference evidence="2" key="2">
    <citation type="submission" date="2021-04" db="EMBL/GenBank/DDBJ databases">
        <authorList>
            <person name="Gilroy R."/>
        </authorList>
    </citation>
    <scope>NUCLEOTIDE SEQUENCE</scope>
    <source>
        <strain evidence="2">ChiGjej3B3-11674</strain>
    </source>
</reference>
<keyword evidence="2" id="KW-0238">DNA-binding</keyword>
<gene>
    <name evidence="2" type="ORF">H9911_08285</name>
</gene>
<feature type="domain" description="AP2-like integrase N-terminal" evidence="1">
    <location>
        <begin position="3"/>
        <end position="45"/>
    </location>
</feature>
<protein>
    <submittedName>
        <fullName evidence="2">Arm DNA-binding domain-containing protein</fullName>
    </submittedName>
</protein>
<organism evidence="2 3">
    <name type="scientific">Candidatus Mediterraneibacter tabaqchaliae</name>
    <dbReference type="NCBI Taxonomy" id="2838689"/>
    <lineage>
        <taxon>Bacteria</taxon>
        <taxon>Bacillati</taxon>
        <taxon>Bacillota</taxon>
        <taxon>Clostridia</taxon>
        <taxon>Lachnospirales</taxon>
        <taxon>Lachnospiraceae</taxon>
        <taxon>Mediterraneibacter</taxon>
    </lineage>
</organism>
<proteinExistence type="predicted"/>
<dbReference type="InterPro" id="IPR028259">
    <property type="entry name" value="AP2-like_int_N"/>
</dbReference>
<dbReference type="GO" id="GO:0003677">
    <property type="term" value="F:DNA binding"/>
    <property type="evidence" value="ECO:0007669"/>
    <property type="project" value="UniProtKB-KW"/>
</dbReference>
<accession>A0A9D2R5M7</accession>
<dbReference type="EMBL" id="DWUV01000156">
    <property type="protein sequence ID" value="HJD34520.1"/>
    <property type="molecule type" value="Genomic_DNA"/>
</dbReference>
<comment type="caution">
    <text evidence="2">The sequence shown here is derived from an EMBL/GenBank/DDBJ whole genome shotgun (WGS) entry which is preliminary data.</text>
</comment>
<evidence type="ECO:0000259" key="1">
    <source>
        <dbReference type="Pfam" id="PF14657"/>
    </source>
</evidence>
<evidence type="ECO:0000313" key="3">
    <source>
        <dbReference type="Proteomes" id="UP000823897"/>
    </source>
</evidence>
<reference evidence="2" key="1">
    <citation type="journal article" date="2021" name="PeerJ">
        <title>Extensive microbial diversity within the chicken gut microbiome revealed by metagenomics and culture.</title>
        <authorList>
            <person name="Gilroy R."/>
            <person name="Ravi A."/>
            <person name="Getino M."/>
            <person name="Pursley I."/>
            <person name="Horton D.L."/>
            <person name="Alikhan N.F."/>
            <person name="Baker D."/>
            <person name="Gharbi K."/>
            <person name="Hall N."/>
            <person name="Watson M."/>
            <person name="Adriaenssens E.M."/>
            <person name="Foster-Nyarko E."/>
            <person name="Jarju S."/>
            <person name="Secka A."/>
            <person name="Antonio M."/>
            <person name="Oren A."/>
            <person name="Chaudhuri R.R."/>
            <person name="La Ragione R."/>
            <person name="Hildebrand F."/>
            <person name="Pallen M.J."/>
        </authorList>
    </citation>
    <scope>NUCLEOTIDE SEQUENCE</scope>
    <source>
        <strain evidence="2">ChiGjej3B3-11674</strain>
    </source>
</reference>